<feature type="compositionally biased region" description="Low complexity" evidence="1">
    <location>
        <begin position="136"/>
        <end position="146"/>
    </location>
</feature>
<dbReference type="AlphaFoldDB" id="A0A2Y9JI20"/>
<feature type="compositionally biased region" description="Basic and acidic residues" evidence="1">
    <location>
        <begin position="14"/>
        <end position="37"/>
    </location>
</feature>
<protein>
    <submittedName>
        <fullName evidence="3">Proline-rich receptor-like protein kinase PERK10</fullName>
    </submittedName>
</protein>
<dbReference type="KEGG" id="elk:111146281"/>
<sequence>MKKESGGRITSLTLEKKGGWEGGREREGVARRCDGKRCGSGSGGIRRADGGGPANWKAAESRVSQRRAVAAAPLLIAPGAAAGGGWIQRPWRRLWRRQLPSDPRQRILDCSPYAGDMGTRQPLPSPGAPSPVRGTSAAALPPLASARCPLRKSPRFAPSPEPSPSAQPPSSSPLTLPPPTRPPPPSSPTQPYTAQRPATRVTGVWESPSEVRARLLRLRSRSQSRANHRRLLFATPPGKSRST</sequence>
<evidence type="ECO:0000313" key="2">
    <source>
        <dbReference type="Proteomes" id="UP000248482"/>
    </source>
</evidence>
<name>A0A2Y9JI20_ENHLU</name>
<feature type="region of interest" description="Disordered" evidence="1">
    <location>
        <begin position="1"/>
        <end position="59"/>
    </location>
</feature>
<reference evidence="3" key="1">
    <citation type="submission" date="2025-08" db="UniProtKB">
        <authorList>
            <consortium name="RefSeq"/>
        </authorList>
    </citation>
    <scope>IDENTIFICATION</scope>
    <source>
        <tissue evidence="3">Blood</tissue>
    </source>
</reference>
<feature type="compositionally biased region" description="Basic residues" evidence="1">
    <location>
        <begin position="214"/>
        <end position="231"/>
    </location>
</feature>
<feature type="region of interest" description="Disordered" evidence="1">
    <location>
        <begin position="97"/>
        <end position="243"/>
    </location>
</feature>
<keyword evidence="2" id="KW-1185">Reference proteome</keyword>
<feature type="compositionally biased region" description="Pro residues" evidence="1">
    <location>
        <begin position="157"/>
        <end position="188"/>
    </location>
</feature>
<dbReference type="GeneID" id="111146281"/>
<dbReference type="OrthoDB" id="10619508at2759"/>
<evidence type="ECO:0000256" key="1">
    <source>
        <dbReference type="SAM" id="MobiDB-lite"/>
    </source>
</evidence>
<dbReference type="RefSeq" id="XP_022357475.1">
    <property type="nucleotide sequence ID" value="XM_022501767.1"/>
</dbReference>
<gene>
    <name evidence="3" type="primary">LOC111146281</name>
</gene>
<proteinExistence type="predicted"/>
<dbReference type="Proteomes" id="UP000248482">
    <property type="component" value="Unplaced"/>
</dbReference>
<accession>A0A2Y9JI20</accession>
<evidence type="ECO:0000313" key="3">
    <source>
        <dbReference type="RefSeq" id="XP_022357475.1"/>
    </source>
</evidence>
<organism evidence="2 3">
    <name type="scientific">Enhydra lutris kenyoni</name>
    <name type="common">northern sea otter</name>
    <dbReference type="NCBI Taxonomy" id="391180"/>
    <lineage>
        <taxon>Eukaryota</taxon>
        <taxon>Metazoa</taxon>
        <taxon>Chordata</taxon>
        <taxon>Craniata</taxon>
        <taxon>Vertebrata</taxon>
        <taxon>Euteleostomi</taxon>
        <taxon>Mammalia</taxon>
        <taxon>Eutheria</taxon>
        <taxon>Laurasiatheria</taxon>
        <taxon>Carnivora</taxon>
        <taxon>Caniformia</taxon>
        <taxon>Musteloidea</taxon>
        <taxon>Mustelidae</taxon>
        <taxon>Lutrinae</taxon>
        <taxon>Enhydra</taxon>
    </lineage>
</organism>